<dbReference type="SUPFAM" id="SSF53335">
    <property type="entry name" value="S-adenosyl-L-methionine-dependent methyltransferases"/>
    <property type="match status" value="1"/>
</dbReference>
<evidence type="ECO:0000313" key="4">
    <source>
        <dbReference type="EMBL" id="GHO91213.1"/>
    </source>
</evidence>
<dbReference type="InterPro" id="IPR029063">
    <property type="entry name" value="SAM-dependent_MTases_sf"/>
</dbReference>
<organism evidence="4 5">
    <name type="scientific">Reticulibacter mediterranei</name>
    <dbReference type="NCBI Taxonomy" id="2778369"/>
    <lineage>
        <taxon>Bacteria</taxon>
        <taxon>Bacillati</taxon>
        <taxon>Chloroflexota</taxon>
        <taxon>Ktedonobacteria</taxon>
        <taxon>Ktedonobacterales</taxon>
        <taxon>Reticulibacteraceae</taxon>
        <taxon>Reticulibacter</taxon>
    </lineage>
</organism>
<accession>A0A8J3IEU8</accession>
<gene>
    <name evidence="4" type="ORF">KSF_012610</name>
</gene>
<proteinExistence type="predicted"/>
<dbReference type="RefSeq" id="WP_220202123.1">
    <property type="nucleotide sequence ID" value="NZ_BNJK01000001.1"/>
</dbReference>
<dbReference type="CDD" id="cd02440">
    <property type="entry name" value="AdoMet_MTases"/>
    <property type="match status" value="1"/>
</dbReference>
<dbReference type="InterPro" id="IPR041698">
    <property type="entry name" value="Methyltransf_25"/>
</dbReference>
<dbReference type="EMBL" id="BNJK01000001">
    <property type="protein sequence ID" value="GHO91213.1"/>
    <property type="molecule type" value="Genomic_DNA"/>
</dbReference>
<comment type="caution">
    <text evidence="4">The sequence shown here is derived from an EMBL/GenBank/DDBJ whole genome shotgun (WGS) entry which is preliminary data.</text>
</comment>
<evidence type="ECO:0000256" key="1">
    <source>
        <dbReference type="ARBA" id="ARBA00022603"/>
    </source>
</evidence>
<dbReference type="GO" id="GO:0008168">
    <property type="term" value="F:methyltransferase activity"/>
    <property type="evidence" value="ECO:0007669"/>
    <property type="project" value="UniProtKB-KW"/>
</dbReference>
<name>A0A8J3IEU8_9CHLR</name>
<keyword evidence="2" id="KW-0808">Transferase</keyword>
<dbReference type="PANTHER" id="PTHR43861:SF1">
    <property type="entry name" value="TRANS-ACONITATE 2-METHYLTRANSFERASE"/>
    <property type="match status" value="1"/>
</dbReference>
<feature type="domain" description="Methyltransferase" evidence="3">
    <location>
        <begin position="51"/>
        <end position="138"/>
    </location>
</feature>
<evidence type="ECO:0000313" key="5">
    <source>
        <dbReference type="Proteomes" id="UP000597444"/>
    </source>
</evidence>
<keyword evidence="1" id="KW-0489">Methyltransferase</keyword>
<dbReference type="Gene3D" id="3.40.50.150">
    <property type="entry name" value="Vaccinia Virus protein VP39"/>
    <property type="match status" value="1"/>
</dbReference>
<dbReference type="Pfam" id="PF13649">
    <property type="entry name" value="Methyltransf_25"/>
    <property type="match status" value="1"/>
</dbReference>
<evidence type="ECO:0000256" key="2">
    <source>
        <dbReference type="ARBA" id="ARBA00022679"/>
    </source>
</evidence>
<dbReference type="Proteomes" id="UP000597444">
    <property type="component" value="Unassembled WGS sequence"/>
</dbReference>
<keyword evidence="5" id="KW-1185">Reference proteome</keyword>
<dbReference type="GO" id="GO:0032259">
    <property type="term" value="P:methylation"/>
    <property type="evidence" value="ECO:0007669"/>
    <property type="project" value="UniProtKB-KW"/>
</dbReference>
<evidence type="ECO:0000259" key="3">
    <source>
        <dbReference type="Pfam" id="PF13649"/>
    </source>
</evidence>
<sequence>MYDHVIAKLRDSYSHKNRVEERDKGEVAPWKVEERQHFLSLLQQEGKQRLLEVGSGPGRDGKFFQDHGLEVICTDLSPEMVRLCKQKGLTAYEMDFLNLDFPLASFDAIYSLNCLLHVPTKTLPDVLTKLYDLLRPGGLFYLGVYGGIEREGIWPEDNHEPRRFFAYHTDDYMRHMTAKFFILRSFKVVPVSKTDAFHFQSIVLQRPC</sequence>
<dbReference type="PANTHER" id="PTHR43861">
    <property type="entry name" value="TRANS-ACONITATE 2-METHYLTRANSFERASE-RELATED"/>
    <property type="match status" value="1"/>
</dbReference>
<reference evidence="4" key="1">
    <citation type="submission" date="2020-10" db="EMBL/GenBank/DDBJ databases">
        <title>Taxonomic study of unclassified bacteria belonging to the class Ktedonobacteria.</title>
        <authorList>
            <person name="Yabe S."/>
            <person name="Wang C.M."/>
            <person name="Zheng Y."/>
            <person name="Sakai Y."/>
            <person name="Cavaletti L."/>
            <person name="Monciardini P."/>
            <person name="Donadio S."/>
        </authorList>
    </citation>
    <scope>NUCLEOTIDE SEQUENCE</scope>
    <source>
        <strain evidence="4">ID150040</strain>
    </source>
</reference>
<protein>
    <recommendedName>
        <fullName evidence="3">Methyltransferase domain-containing protein</fullName>
    </recommendedName>
</protein>
<dbReference type="AlphaFoldDB" id="A0A8J3IEU8"/>